<proteinExistence type="predicted"/>
<evidence type="ECO:0000313" key="1">
    <source>
        <dbReference type="EMBL" id="CAC19152.1"/>
    </source>
</evidence>
<accession>Q9DST3</accession>
<reference evidence="1" key="1">
    <citation type="journal article" date="2000" name="J. Gen. Virol.">
        <title>Phylogenetic position of the Diadromus pulchellus ascovirus DNA polymerase among viruses with large double-stranded DNA genomes.</title>
        <authorList>
            <person name="Stasiak K."/>
            <person name="Demattei M.V."/>
            <person name="Federici B.A."/>
            <person name="Bigot Y."/>
        </authorList>
    </citation>
    <scope>NUCLEOTIDE SEQUENCE</scope>
</reference>
<protein>
    <submittedName>
        <fullName evidence="1">Uncharacterized protein</fullName>
    </submittedName>
</protein>
<dbReference type="EMBL" id="AJ279815">
    <property type="protein sequence ID" value="CAC19152.1"/>
    <property type="molecule type" value="Genomic_DNA"/>
</dbReference>
<sequence length="133" mass="15682">MEWKKIDAWVKFNCNRVLLFREFTDAFRKNASVDSIRVLVQKTLQRTEVDLEAPITDVDWNMLFETFAATVKLVEALLFEATQALDSKRRQKIYSVVGDVEDLLRDVMSTLSEDKTMPSQRRHYFGDRRFNQV</sequence>
<name>Q9DST3_9VIRU</name>
<reference evidence="1" key="2">
    <citation type="submission" date="2001-05" db="EMBL/GenBank/DDBJ databases">
        <authorList>
            <person name="Bigot Y."/>
        </authorList>
    </citation>
    <scope>NUCLEOTIDE SEQUENCE</scope>
</reference>
<organism evidence="1">
    <name type="scientific">Diadromus pulchellus ascovirus 4a</name>
    <dbReference type="NCBI Taxonomy" id="158683"/>
    <lineage>
        <taxon>Viruses</taxon>
        <taxon>Varidnaviria</taxon>
        <taxon>Bamfordvirae</taxon>
        <taxon>Nucleocytoviricota</taxon>
        <taxon>Megaviricetes</taxon>
        <taxon>Pimascovirales</taxon>
        <taxon>Pimascovirales incertae sedis</taxon>
        <taxon>Ascoviridae</taxon>
        <taxon>Toursvirus</taxon>
        <taxon>Toursvirus dptv1a</taxon>
    </lineage>
</organism>